<sequence length="187" mass="20641">MDSMHWRNSPTHYGLTSIVLHWLVAVAVFGLFALGFWMVGLNYYSSWYRTAPDLHKSIGILLLLVMLLRVLWRFVSPAPAPLASQGRLTRTAARLGHGLLYLGLFVVMLSGYLISTADGRAISVFGLFEVPALITSIPNQADSAGLVHEYAAWALVILAVVHALAALKHHFIDRDATLMRMLGRSTD</sequence>
<evidence type="ECO:0000256" key="3">
    <source>
        <dbReference type="ARBA" id="ARBA00022448"/>
    </source>
</evidence>
<keyword evidence="10" id="KW-0408">Iron</keyword>
<evidence type="ECO:0000256" key="2">
    <source>
        <dbReference type="ARBA" id="ARBA00004651"/>
    </source>
</evidence>
<dbReference type="Gene3D" id="1.20.950.20">
    <property type="entry name" value="Transmembrane di-heme cytochromes, Chain C"/>
    <property type="match status" value="2"/>
</dbReference>
<evidence type="ECO:0000313" key="15">
    <source>
        <dbReference type="EMBL" id="EWC42172.1"/>
    </source>
</evidence>
<evidence type="ECO:0000256" key="13">
    <source>
        <dbReference type="SAM" id="Phobius"/>
    </source>
</evidence>
<evidence type="ECO:0000256" key="6">
    <source>
        <dbReference type="ARBA" id="ARBA00022692"/>
    </source>
</evidence>
<comment type="cofactor">
    <cofactor evidence="1">
        <name>heme b</name>
        <dbReference type="ChEBI" id="CHEBI:60344"/>
    </cofactor>
</comment>
<feature type="transmembrane region" description="Helical" evidence="13">
    <location>
        <begin position="20"/>
        <end position="45"/>
    </location>
</feature>
<keyword evidence="11 13" id="KW-0472">Membrane</keyword>
<dbReference type="GO" id="GO:0046872">
    <property type="term" value="F:metal ion binding"/>
    <property type="evidence" value="ECO:0007669"/>
    <property type="project" value="UniProtKB-KW"/>
</dbReference>
<keyword evidence="5" id="KW-0349">Heme</keyword>
<keyword evidence="8" id="KW-0249">Electron transport</keyword>
<accession>A0A061JR33</accession>
<dbReference type="SUPFAM" id="SSF81342">
    <property type="entry name" value="Transmembrane di-heme cytochromes"/>
    <property type="match status" value="1"/>
</dbReference>
<dbReference type="HOGENOM" id="CLU_095321_4_1_6"/>
<dbReference type="PANTHER" id="PTHR30529:SF1">
    <property type="entry name" value="CYTOCHROME B561 HOMOLOG 2"/>
    <property type="match status" value="1"/>
</dbReference>
<evidence type="ECO:0000259" key="14">
    <source>
        <dbReference type="Pfam" id="PF01292"/>
    </source>
</evidence>
<proteinExistence type="inferred from homology"/>
<feature type="transmembrane region" description="Helical" evidence="13">
    <location>
        <begin position="95"/>
        <end position="114"/>
    </location>
</feature>
<feature type="transmembrane region" description="Helical" evidence="13">
    <location>
        <begin position="57"/>
        <end position="75"/>
    </location>
</feature>
<evidence type="ECO:0000256" key="4">
    <source>
        <dbReference type="ARBA" id="ARBA00022475"/>
    </source>
</evidence>
<dbReference type="GO" id="GO:0009055">
    <property type="term" value="F:electron transfer activity"/>
    <property type="evidence" value="ECO:0007669"/>
    <property type="project" value="InterPro"/>
</dbReference>
<feature type="transmembrane region" description="Helical" evidence="13">
    <location>
        <begin position="150"/>
        <end position="171"/>
    </location>
</feature>
<dbReference type="InterPro" id="IPR052168">
    <property type="entry name" value="Cytochrome_b561_oxidase"/>
</dbReference>
<gene>
    <name evidence="15" type="ORF">B597_005965</name>
</gene>
<evidence type="ECO:0000256" key="7">
    <source>
        <dbReference type="ARBA" id="ARBA00022723"/>
    </source>
</evidence>
<evidence type="ECO:0000256" key="10">
    <source>
        <dbReference type="ARBA" id="ARBA00023004"/>
    </source>
</evidence>
<comment type="caution">
    <text evidence="15">The sequence shown here is derived from an EMBL/GenBank/DDBJ whole genome shotgun (WGS) entry which is preliminary data.</text>
</comment>
<evidence type="ECO:0000256" key="5">
    <source>
        <dbReference type="ARBA" id="ARBA00022617"/>
    </source>
</evidence>
<evidence type="ECO:0000256" key="11">
    <source>
        <dbReference type="ARBA" id="ARBA00023136"/>
    </source>
</evidence>
<dbReference type="eggNOG" id="COG3038">
    <property type="taxonomic scope" value="Bacteria"/>
</dbReference>
<evidence type="ECO:0000313" key="16">
    <source>
        <dbReference type="Proteomes" id="UP000026923"/>
    </source>
</evidence>
<keyword evidence="7" id="KW-0479">Metal-binding</keyword>
<keyword evidence="4" id="KW-1003">Cell membrane</keyword>
<dbReference type="EMBL" id="AMCZ02000005">
    <property type="protein sequence ID" value="EWC42172.1"/>
    <property type="molecule type" value="Genomic_DNA"/>
</dbReference>
<organism evidence="15 16">
    <name type="scientific">Stutzerimonas stutzeri KOS6</name>
    <dbReference type="NCBI Taxonomy" id="1218352"/>
    <lineage>
        <taxon>Bacteria</taxon>
        <taxon>Pseudomonadati</taxon>
        <taxon>Pseudomonadota</taxon>
        <taxon>Gammaproteobacteria</taxon>
        <taxon>Pseudomonadales</taxon>
        <taxon>Pseudomonadaceae</taxon>
        <taxon>Stutzerimonas</taxon>
    </lineage>
</organism>
<dbReference type="Pfam" id="PF01292">
    <property type="entry name" value="Ni_hydr_CYTB"/>
    <property type="match status" value="1"/>
</dbReference>
<dbReference type="InterPro" id="IPR016174">
    <property type="entry name" value="Di-haem_cyt_TM"/>
</dbReference>
<feature type="domain" description="Cytochrome b561 bacterial/Ni-hydrogenase" evidence="14">
    <location>
        <begin position="12"/>
        <end position="183"/>
    </location>
</feature>
<evidence type="ECO:0000256" key="9">
    <source>
        <dbReference type="ARBA" id="ARBA00022989"/>
    </source>
</evidence>
<reference evidence="15 16" key="1">
    <citation type="journal article" date="2013" name="Genome Announc.">
        <title>Draft Genome of the Nitrogen-Fixing Bacterium Pseudomonas stutzeri Strain KOS6 Isolated from Industrial Hydrocarbon Sludge.</title>
        <authorList>
            <person name="Grigoryeva T.V."/>
            <person name="Laikov A.V."/>
            <person name="Naumova R.P."/>
            <person name="Manolov A.I."/>
            <person name="Larin A.K."/>
            <person name="Karpova I.Y."/>
            <person name="Semashko T.A."/>
            <person name="Alexeev D.G."/>
            <person name="Kostryukova E.S."/>
            <person name="Muller R."/>
            <person name="Govorun V.M."/>
        </authorList>
    </citation>
    <scope>NUCLEOTIDE SEQUENCE [LARGE SCALE GENOMIC DNA]</scope>
    <source>
        <strain evidence="15 16">KOS6</strain>
    </source>
</reference>
<keyword evidence="9 13" id="KW-1133">Transmembrane helix</keyword>
<dbReference type="GO" id="GO:0020037">
    <property type="term" value="F:heme binding"/>
    <property type="evidence" value="ECO:0007669"/>
    <property type="project" value="TreeGrafter"/>
</dbReference>
<dbReference type="GO" id="GO:0005886">
    <property type="term" value="C:plasma membrane"/>
    <property type="evidence" value="ECO:0007669"/>
    <property type="project" value="UniProtKB-SubCell"/>
</dbReference>
<evidence type="ECO:0000256" key="1">
    <source>
        <dbReference type="ARBA" id="ARBA00001970"/>
    </source>
</evidence>
<evidence type="ECO:0000256" key="12">
    <source>
        <dbReference type="ARBA" id="ARBA00037975"/>
    </source>
</evidence>
<dbReference type="GO" id="GO:0022904">
    <property type="term" value="P:respiratory electron transport chain"/>
    <property type="evidence" value="ECO:0007669"/>
    <property type="project" value="InterPro"/>
</dbReference>
<dbReference type="InterPro" id="IPR011577">
    <property type="entry name" value="Cyt_b561_bac/Ni-Hgenase"/>
</dbReference>
<keyword evidence="6 13" id="KW-0812">Transmembrane</keyword>
<dbReference type="Proteomes" id="UP000026923">
    <property type="component" value="Unassembled WGS sequence"/>
</dbReference>
<dbReference type="PANTHER" id="PTHR30529">
    <property type="entry name" value="CYTOCHROME B561"/>
    <property type="match status" value="1"/>
</dbReference>
<comment type="similarity">
    <text evidence="12">Belongs to the cytochrome b561 family.</text>
</comment>
<dbReference type="AlphaFoldDB" id="A0A061JR33"/>
<evidence type="ECO:0000256" key="8">
    <source>
        <dbReference type="ARBA" id="ARBA00022982"/>
    </source>
</evidence>
<name>A0A061JR33_STUST</name>
<keyword evidence="3" id="KW-0813">Transport</keyword>
<comment type="subcellular location">
    <subcellularLocation>
        <location evidence="2">Cell membrane</location>
        <topology evidence="2">Multi-pass membrane protein</topology>
    </subcellularLocation>
</comment>
<protein>
    <submittedName>
        <fullName evidence="15">Cytochrome B561</fullName>
    </submittedName>
</protein>